<dbReference type="EMBL" id="CP121689">
    <property type="protein sequence ID" value="WZL75936.1"/>
    <property type="molecule type" value="Genomic_DNA"/>
</dbReference>
<evidence type="ECO:0000313" key="3">
    <source>
        <dbReference type="EMBL" id="WZL75936.1"/>
    </source>
</evidence>
<feature type="region of interest" description="Disordered" evidence="1">
    <location>
        <begin position="251"/>
        <end position="292"/>
    </location>
</feature>
<dbReference type="PANTHER" id="PTHR37533:SF2">
    <property type="entry name" value="FLAGELLAR HOOK-LENGTH CONTROL PROTEIN"/>
    <property type="match status" value="1"/>
</dbReference>
<accession>A0ABZ2YCQ3</accession>
<evidence type="ECO:0000259" key="2">
    <source>
        <dbReference type="Pfam" id="PF02120"/>
    </source>
</evidence>
<dbReference type="Gene3D" id="3.30.750.140">
    <property type="match status" value="1"/>
</dbReference>
<keyword evidence="4" id="KW-1185">Reference proteome</keyword>
<sequence length="487" mass="52265">MELGLFALLPEQNVAIEKREWPEQVTEEKKLETGDFETMINELVAGSGVAAEQSSIFSTQISSSKRCSTESTGGALVEAVTPITNCPLPKSSCAGTQSSLPGTAFGAAALDPLLALDLENAVSEFLDEVQSLNFSVDMGELGKVELSGGRNESGEFQFQISGSKEALARLLGRVLAAVAGFAGGESASSNAGNCGVSGCGAACLDSSCVQDTLLESVAVQEDVEEAVITGSVAPSEVDAVLLVEEAQPLSVENEPSHIEGEGNFETNPGESVVSEANTGSEQVPEGKTLFGVQNNQAATTREALDRSGVFMDQKPDVNTQKKDSISGENLTVFDAHSTKSGEAFTGEVLEVHVKSDADIEKLFDRVFQVLSTEKGEKQVTIQLEPKELGKIVVLLTEHDDKIRCIWHVEHPETRALLEENLALLEARAASQGMNLESFVSQQNNSSYGREEFDNFASFPRQYSLDEELSRRDFPVQFWSEGRLNLVV</sequence>
<protein>
    <submittedName>
        <fullName evidence="3">Flagellar hook-length control protein FliK</fullName>
    </submittedName>
</protein>
<dbReference type="Proteomes" id="UP001461341">
    <property type="component" value="Chromosome"/>
</dbReference>
<evidence type="ECO:0000256" key="1">
    <source>
        <dbReference type="SAM" id="MobiDB-lite"/>
    </source>
</evidence>
<proteinExistence type="predicted"/>
<reference evidence="3 4" key="1">
    <citation type="submission" date="2023-03" db="EMBL/GenBank/DDBJ databases">
        <title>Novel Species.</title>
        <authorList>
            <person name="Ma S."/>
        </authorList>
    </citation>
    <scope>NUCLEOTIDE SEQUENCE [LARGE SCALE GENOMIC DNA]</scope>
    <source>
        <strain evidence="3 4">B11</strain>
    </source>
</reference>
<keyword evidence="3" id="KW-0966">Cell projection</keyword>
<dbReference type="InterPro" id="IPR021136">
    <property type="entry name" value="Flagellar_hook_control-like_C"/>
</dbReference>
<keyword evidence="3" id="KW-0282">Flagellum</keyword>
<dbReference type="RefSeq" id="WP_369018089.1">
    <property type="nucleotide sequence ID" value="NZ_CP121689.1"/>
</dbReference>
<dbReference type="PANTHER" id="PTHR37533">
    <property type="entry name" value="FLAGELLAR HOOK-LENGTH CONTROL PROTEIN"/>
    <property type="match status" value="1"/>
</dbReference>
<dbReference type="InterPro" id="IPR052563">
    <property type="entry name" value="FliK"/>
</dbReference>
<dbReference type="Pfam" id="PF02120">
    <property type="entry name" value="Flg_hook"/>
    <property type="match status" value="1"/>
</dbReference>
<organism evidence="3 4">
    <name type="scientific">Thermatribacter velox</name>
    <dbReference type="NCBI Taxonomy" id="3039681"/>
    <lineage>
        <taxon>Bacteria</taxon>
        <taxon>Pseudomonadati</taxon>
        <taxon>Atribacterota</taxon>
        <taxon>Atribacteria</taxon>
        <taxon>Atribacterales</taxon>
        <taxon>Thermatribacteraceae</taxon>
        <taxon>Thermatribacter</taxon>
    </lineage>
</organism>
<gene>
    <name evidence="3" type="ORF">QBE54_10185</name>
</gene>
<feature type="compositionally biased region" description="Polar residues" evidence="1">
    <location>
        <begin position="264"/>
        <end position="281"/>
    </location>
</feature>
<feature type="domain" description="Flagellar hook-length control protein-like C-terminal" evidence="2">
    <location>
        <begin position="372"/>
        <end position="446"/>
    </location>
</feature>
<keyword evidence="3" id="KW-0969">Cilium</keyword>
<dbReference type="InterPro" id="IPR038610">
    <property type="entry name" value="FliK-like_C_sf"/>
</dbReference>
<name>A0ABZ2YCQ3_9BACT</name>
<evidence type="ECO:0000313" key="4">
    <source>
        <dbReference type="Proteomes" id="UP001461341"/>
    </source>
</evidence>